<evidence type="ECO:0000256" key="2">
    <source>
        <dbReference type="ARBA" id="ARBA00006247"/>
    </source>
</evidence>
<dbReference type="NCBIfam" id="TIGR01887">
    <property type="entry name" value="dipeptidaselike"/>
    <property type="match status" value="1"/>
</dbReference>
<keyword evidence="4" id="KW-0479">Metal-binding</keyword>
<evidence type="ECO:0000256" key="5">
    <source>
        <dbReference type="ARBA" id="ARBA00022801"/>
    </source>
</evidence>
<evidence type="ECO:0000256" key="6">
    <source>
        <dbReference type="ARBA" id="ARBA00022833"/>
    </source>
</evidence>
<dbReference type="AlphaFoldDB" id="A0A261G585"/>
<dbReference type="Pfam" id="PF01546">
    <property type="entry name" value="Peptidase_M20"/>
    <property type="match status" value="1"/>
</dbReference>
<evidence type="ECO:0000313" key="11">
    <source>
        <dbReference type="Proteomes" id="UP000216074"/>
    </source>
</evidence>
<keyword evidence="7" id="KW-0224">Dipeptidase</keyword>
<dbReference type="OrthoDB" id="7055905at2"/>
<dbReference type="RefSeq" id="WP_094728568.1">
    <property type="nucleotide sequence ID" value="NZ_MWWY01000003.1"/>
</dbReference>
<keyword evidence="8" id="KW-0482">Metalloprotease</keyword>
<dbReference type="GO" id="GO:0016805">
    <property type="term" value="F:dipeptidase activity"/>
    <property type="evidence" value="ECO:0007669"/>
    <property type="project" value="UniProtKB-KW"/>
</dbReference>
<sequence length="524" mass="55927">MLNDHERELKAQALDWFDAHRDEYVRDLIRWASVPSVSDASAARPGEPYGKGVADMFEQIASTAADYGFVSVNHDGYAMSVYANEADKSSTSDIAILSHADVVPAGPGWLSEPFQPYERDGYVVGRGVHDDKAMCVLAVFLMRFLREQGITLDHTLRLMYGGAEETGLHDMEHYVAEHGAPYRTLVTDCGFPVNYAQKGEITFECALPLPAAIESITAGVAPNAVPGEAFMVARLSDGGIAGDGTAGDATDSANGKNEAAIRALADYLASGTDDGGSFELESSDDGRVRIKAIGRSGHGAVPQLALNAVHVLAEKLAADDDPALSADARAFLAALDRWIVPPFGDGFGFAFEDEDTGKTTCNLGVVTTDGRELKLTFDIRYAVTQSADDIMAAIEQSVAAAGGRMLNHTVDKPYYVPKDNWEVTTLVAAYDDVTGIHAEPFSTGGGTHSRVVPRSINFGPGFPEDPESIVKLTEAGLIAPQPTFVTNGGAHGANECMSVLDFRNAFPIFVIGLLRYDAALSDHE</sequence>
<gene>
    <name evidence="10" type="ORF">BHAP_0084</name>
</gene>
<comment type="caution">
    <text evidence="10">The sequence shown here is derived from an EMBL/GenBank/DDBJ whole genome shotgun (WGS) entry which is preliminary data.</text>
</comment>
<protein>
    <submittedName>
        <fullName evidence="10">Peptidase M20</fullName>
    </submittedName>
</protein>
<keyword evidence="11" id="KW-1185">Reference proteome</keyword>
<evidence type="ECO:0000313" key="10">
    <source>
        <dbReference type="EMBL" id="OZG66607.1"/>
    </source>
</evidence>
<dbReference type="SUPFAM" id="SSF55031">
    <property type="entry name" value="Bacterial exopeptidase dimerisation domain"/>
    <property type="match status" value="1"/>
</dbReference>
<dbReference type="GO" id="GO:0006526">
    <property type="term" value="P:L-arginine biosynthetic process"/>
    <property type="evidence" value="ECO:0007669"/>
    <property type="project" value="TreeGrafter"/>
</dbReference>
<name>A0A261G585_9BIFI</name>
<comment type="similarity">
    <text evidence="2">Belongs to the peptidase M20A family.</text>
</comment>
<dbReference type="PROSITE" id="PS00758">
    <property type="entry name" value="ARGE_DAPE_CPG2_1"/>
    <property type="match status" value="1"/>
</dbReference>
<dbReference type="InterPro" id="IPR011650">
    <property type="entry name" value="Peptidase_M20_dimer"/>
</dbReference>
<dbReference type="GO" id="GO:0006508">
    <property type="term" value="P:proteolysis"/>
    <property type="evidence" value="ECO:0007669"/>
    <property type="project" value="UniProtKB-KW"/>
</dbReference>
<evidence type="ECO:0000256" key="4">
    <source>
        <dbReference type="ARBA" id="ARBA00022723"/>
    </source>
</evidence>
<evidence type="ECO:0000259" key="9">
    <source>
        <dbReference type="Pfam" id="PF07687"/>
    </source>
</evidence>
<dbReference type="Proteomes" id="UP000216074">
    <property type="component" value="Unassembled WGS sequence"/>
</dbReference>
<evidence type="ECO:0000256" key="1">
    <source>
        <dbReference type="ARBA" id="ARBA00001947"/>
    </source>
</evidence>
<feature type="domain" description="Peptidase M20 dimerisation" evidence="9">
    <location>
        <begin position="288"/>
        <end position="401"/>
    </location>
</feature>
<proteinExistence type="inferred from homology"/>
<dbReference type="InterPro" id="IPR002933">
    <property type="entry name" value="Peptidase_M20"/>
</dbReference>
<evidence type="ECO:0000256" key="3">
    <source>
        <dbReference type="ARBA" id="ARBA00022670"/>
    </source>
</evidence>
<reference evidence="10 11" key="1">
    <citation type="journal article" date="2017" name="BMC Genomics">
        <title>Comparative genomic and phylogenomic analyses of the Bifidobacteriaceae family.</title>
        <authorList>
            <person name="Lugli G.A."/>
            <person name="Milani C."/>
            <person name="Turroni F."/>
            <person name="Duranti S."/>
            <person name="Mancabelli L."/>
            <person name="Mangifesta M."/>
            <person name="Ferrario C."/>
            <person name="Modesto M."/>
            <person name="Mattarelli P."/>
            <person name="Jiri K."/>
            <person name="van Sinderen D."/>
            <person name="Ventura M."/>
        </authorList>
    </citation>
    <scope>NUCLEOTIDE SEQUENCE [LARGE SCALE GENOMIC DNA]</scope>
    <source>
        <strain evidence="10 11">DSM 100202</strain>
    </source>
</reference>
<dbReference type="EMBL" id="MWWY01000003">
    <property type="protein sequence ID" value="OZG66607.1"/>
    <property type="molecule type" value="Genomic_DNA"/>
</dbReference>
<dbReference type="GO" id="GO:0008237">
    <property type="term" value="F:metallopeptidase activity"/>
    <property type="evidence" value="ECO:0007669"/>
    <property type="project" value="UniProtKB-KW"/>
</dbReference>
<dbReference type="InterPro" id="IPR036264">
    <property type="entry name" value="Bact_exopeptidase_dim_dom"/>
</dbReference>
<dbReference type="InterPro" id="IPR001261">
    <property type="entry name" value="ArgE/DapE_CS"/>
</dbReference>
<dbReference type="Pfam" id="PF07687">
    <property type="entry name" value="M20_dimer"/>
    <property type="match status" value="1"/>
</dbReference>
<dbReference type="PANTHER" id="PTHR43808">
    <property type="entry name" value="ACETYLORNITHINE DEACETYLASE"/>
    <property type="match status" value="1"/>
</dbReference>
<organism evidence="10 11">
    <name type="scientific">Bifidobacterium hapali</name>
    <dbReference type="NCBI Taxonomy" id="1630172"/>
    <lineage>
        <taxon>Bacteria</taxon>
        <taxon>Bacillati</taxon>
        <taxon>Actinomycetota</taxon>
        <taxon>Actinomycetes</taxon>
        <taxon>Bifidobacteriales</taxon>
        <taxon>Bifidobacteriaceae</taxon>
        <taxon>Bifidobacterium</taxon>
    </lineage>
</organism>
<dbReference type="Gene3D" id="3.40.630.10">
    <property type="entry name" value="Zn peptidases"/>
    <property type="match status" value="1"/>
</dbReference>
<evidence type="ECO:0000256" key="8">
    <source>
        <dbReference type="ARBA" id="ARBA00023049"/>
    </source>
</evidence>
<evidence type="ECO:0000256" key="7">
    <source>
        <dbReference type="ARBA" id="ARBA00022997"/>
    </source>
</evidence>
<dbReference type="GO" id="GO:0008270">
    <property type="term" value="F:zinc ion binding"/>
    <property type="evidence" value="ECO:0007669"/>
    <property type="project" value="InterPro"/>
</dbReference>
<dbReference type="InterPro" id="IPR010964">
    <property type="entry name" value="M20A_pepV-rel"/>
</dbReference>
<accession>A0A261G585</accession>
<keyword evidence="5" id="KW-0378">Hydrolase</keyword>
<dbReference type="GO" id="GO:0008777">
    <property type="term" value="F:acetylornithine deacetylase activity"/>
    <property type="evidence" value="ECO:0007669"/>
    <property type="project" value="TreeGrafter"/>
</dbReference>
<keyword evidence="6" id="KW-0862">Zinc</keyword>
<dbReference type="SUPFAM" id="SSF53187">
    <property type="entry name" value="Zn-dependent exopeptidases"/>
    <property type="match status" value="1"/>
</dbReference>
<comment type="cofactor">
    <cofactor evidence="1">
        <name>Zn(2+)</name>
        <dbReference type="ChEBI" id="CHEBI:29105"/>
    </cofactor>
</comment>
<dbReference type="InterPro" id="IPR050072">
    <property type="entry name" value="Peptidase_M20A"/>
</dbReference>
<keyword evidence="3" id="KW-0645">Protease</keyword>
<dbReference type="Gene3D" id="3.30.70.360">
    <property type="match status" value="2"/>
</dbReference>
<dbReference type="PANTHER" id="PTHR43808:SF31">
    <property type="entry name" value="N-ACETYL-L-CITRULLINE DEACETYLASE"/>
    <property type="match status" value="1"/>
</dbReference>